<name>A0A0A9A6X8_ARUDO</name>
<accession>A0A0A9A6X8</accession>
<sequence>MKQTCDGSMEGYSPLHHKIFMQLLDFEMMHMQVAAGRETSSDYAHACFVWRG</sequence>
<dbReference type="EMBL" id="GBRH01255098">
    <property type="protein sequence ID" value="JAD42797.1"/>
    <property type="molecule type" value="Transcribed_RNA"/>
</dbReference>
<proteinExistence type="predicted"/>
<organism evidence="1">
    <name type="scientific">Arundo donax</name>
    <name type="common">Giant reed</name>
    <name type="synonym">Donax arundinaceus</name>
    <dbReference type="NCBI Taxonomy" id="35708"/>
    <lineage>
        <taxon>Eukaryota</taxon>
        <taxon>Viridiplantae</taxon>
        <taxon>Streptophyta</taxon>
        <taxon>Embryophyta</taxon>
        <taxon>Tracheophyta</taxon>
        <taxon>Spermatophyta</taxon>
        <taxon>Magnoliopsida</taxon>
        <taxon>Liliopsida</taxon>
        <taxon>Poales</taxon>
        <taxon>Poaceae</taxon>
        <taxon>PACMAD clade</taxon>
        <taxon>Arundinoideae</taxon>
        <taxon>Arundineae</taxon>
        <taxon>Arundo</taxon>
    </lineage>
</organism>
<dbReference type="AlphaFoldDB" id="A0A0A9A6X8"/>
<protein>
    <submittedName>
        <fullName evidence="1">Uncharacterized protein</fullName>
    </submittedName>
</protein>
<reference evidence="1" key="1">
    <citation type="submission" date="2014-09" db="EMBL/GenBank/DDBJ databases">
        <authorList>
            <person name="Magalhaes I.L.F."/>
            <person name="Oliveira U."/>
            <person name="Santos F.R."/>
            <person name="Vidigal T.H.D.A."/>
            <person name="Brescovit A.D."/>
            <person name="Santos A.J."/>
        </authorList>
    </citation>
    <scope>NUCLEOTIDE SEQUENCE</scope>
    <source>
        <tissue evidence="1">Shoot tissue taken approximately 20 cm above the soil surface</tissue>
    </source>
</reference>
<evidence type="ECO:0000313" key="1">
    <source>
        <dbReference type="EMBL" id="JAD42797.1"/>
    </source>
</evidence>
<reference evidence="1" key="2">
    <citation type="journal article" date="2015" name="Data Brief">
        <title>Shoot transcriptome of the giant reed, Arundo donax.</title>
        <authorList>
            <person name="Barrero R.A."/>
            <person name="Guerrero F.D."/>
            <person name="Moolhuijzen P."/>
            <person name="Goolsby J.A."/>
            <person name="Tidwell J."/>
            <person name="Bellgard S.E."/>
            <person name="Bellgard M.I."/>
        </authorList>
    </citation>
    <scope>NUCLEOTIDE SEQUENCE</scope>
    <source>
        <tissue evidence="1">Shoot tissue taken approximately 20 cm above the soil surface</tissue>
    </source>
</reference>